<feature type="transmembrane region" description="Helical" evidence="1">
    <location>
        <begin position="39"/>
        <end position="59"/>
    </location>
</feature>
<accession>A0A6G1FDD3</accession>
<dbReference type="EMBL" id="SPHZ02000001">
    <property type="protein sequence ID" value="KAF0934869.1"/>
    <property type="molecule type" value="Genomic_DNA"/>
</dbReference>
<evidence type="ECO:0000313" key="2">
    <source>
        <dbReference type="EMBL" id="KAF0934869.1"/>
    </source>
</evidence>
<dbReference type="AlphaFoldDB" id="A0A6G1FDD3"/>
<evidence type="ECO:0000256" key="1">
    <source>
        <dbReference type="SAM" id="Phobius"/>
    </source>
</evidence>
<name>A0A6G1FDD3_9ORYZ</name>
<protein>
    <submittedName>
        <fullName evidence="2">Uncharacterized protein</fullName>
    </submittedName>
</protein>
<evidence type="ECO:0000313" key="3">
    <source>
        <dbReference type="Proteomes" id="UP000479710"/>
    </source>
</evidence>
<dbReference type="Proteomes" id="UP000479710">
    <property type="component" value="Unassembled WGS sequence"/>
</dbReference>
<organism evidence="2 3">
    <name type="scientific">Oryza meyeriana var. granulata</name>
    <dbReference type="NCBI Taxonomy" id="110450"/>
    <lineage>
        <taxon>Eukaryota</taxon>
        <taxon>Viridiplantae</taxon>
        <taxon>Streptophyta</taxon>
        <taxon>Embryophyta</taxon>
        <taxon>Tracheophyta</taxon>
        <taxon>Spermatophyta</taxon>
        <taxon>Magnoliopsida</taxon>
        <taxon>Liliopsida</taxon>
        <taxon>Poales</taxon>
        <taxon>Poaceae</taxon>
        <taxon>BOP clade</taxon>
        <taxon>Oryzoideae</taxon>
        <taxon>Oryzeae</taxon>
        <taxon>Oryzinae</taxon>
        <taxon>Oryza</taxon>
        <taxon>Oryza meyeriana</taxon>
    </lineage>
</organism>
<reference evidence="2 3" key="1">
    <citation type="submission" date="2019-11" db="EMBL/GenBank/DDBJ databases">
        <title>Whole genome sequence of Oryza granulata.</title>
        <authorList>
            <person name="Li W."/>
        </authorList>
    </citation>
    <scope>NUCLEOTIDE SEQUENCE [LARGE SCALE GENOMIC DNA]</scope>
    <source>
        <strain evidence="3">cv. Menghai</strain>
        <tissue evidence="2">Leaf</tissue>
    </source>
</reference>
<sequence>MVLDRADVMSDLVNGDGDVSVIDATPPASHVGLAGVPDMGMAAMMTTMAALFFEMPGLLR</sequence>
<comment type="caution">
    <text evidence="2">The sequence shown here is derived from an EMBL/GenBank/DDBJ whole genome shotgun (WGS) entry which is preliminary data.</text>
</comment>
<proteinExistence type="predicted"/>
<keyword evidence="1" id="KW-0812">Transmembrane</keyword>
<keyword evidence="1" id="KW-0472">Membrane</keyword>
<keyword evidence="1" id="KW-1133">Transmembrane helix</keyword>
<keyword evidence="3" id="KW-1185">Reference proteome</keyword>
<gene>
    <name evidence="2" type="ORF">E2562_028872</name>
</gene>